<dbReference type="RefSeq" id="WP_379815620.1">
    <property type="nucleotide sequence ID" value="NZ_JBHUDZ010000016.1"/>
</dbReference>
<evidence type="ECO:0000313" key="3">
    <source>
        <dbReference type="Proteomes" id="UP001597138"/>
    </source>
</evidence>
<dbReference type="InterPro" id="IPR049713">
    <property type="entry name" value="Pr6Pr-like"/>
</dbReference>
<feature type="transmembrane region" description="Helical" evidence="1">
    <location>
        <begin position="186"/>
        <end position="206"/>
    </location>
</feature>
<evidence type="ECO:0000313" key="2">
    <source>
        <dbReference type="EMBL" id="MFD1604530.1"/>
    </source>
</evidence>
<gene>
    <name evidence="2" type="ORF">ACFSC2_17470</name>
</gene>
<keyword evidence="1" id="KW-0472">Membrane</keyword>
<dbReference type="Proteomes" id="UP001597138">
    <property type="component" value="Unassembled WGS sequence"/>
</dbReference>
<dbReference type="EMBL" id="JBHUDZ010000016">
    <property type="protein sequence ID" value="MFD1604530.1"/>
    <property type="molecule type" value="Genomic_DNA"/>
</dbReference>
<proteinExistence type="predicted"/>
<feature type="transmembrane region" description="Helical" evidence="1">
    <location>
        <begin position="112"/>
        <end position="134"/>
    </location>
</feature>
<keyword evidence="3" id="KW-1185">Reference proteome</keyword>
<accession>A0ABW4HH68</accession>
<reference evidence="3" key="1">
    <citation type="journal article" date="2019" name="Int. J. Syst. Evol. Microbiol.">
        <title>The Global Catalogue of Microorganisms (GCM) 10K type strain sequencing project: providing services to taxonomists for standard genome sequencing and annotation.</title>
        <authorList>
            <consortium name="The Broad Institute Genomics Platform"/>
            <consortium name="The Broad Institute Genome Sequencing Center for Infectious Disease"/>
            <person name="Wu L."/>
            <person name="Ma J."/>
        </authorList>
    </citation>
    <scope>NUCLEOTIDE SEQUENCE [LARGE SCALE GENOMIC DNA]</scope>
    <source>
        <strain evidence="3">CCUG 70865</strain>
    </source>
</reference>
<evidence type="ECO:0000256" key="1">
    <source>
        <dbReference type="SAM" id="Phobius"/>
    </source>
</evidence>
<comment type="caution">
    <text evidence="2">The sequence shown here is derived from an EMBL/GenBank/DDBJ whole genome shotgun (WGS) entry which is preliminary data.</text>
</comment>
<protein>
    <submittedName>
        <fullName evidence="2">Pr6Pr family membrane protein</fullName>
    </submittedName>
</protein>
<organism evidence="2 3">
    <name type="scientific">Flavobacterium artemisiae</name>
    <dbReference type="NCBI Taxonomy" id="2126556"/>
    <lineage>
        <taxon>Bacteria</taxon>
        <taxon>Pseudomonadati</taxon>
        <taxon>Bacteroidota</taxon>
        <taxon>Flavobacteriia</taxon>
        <taxon>Flavobacteriales</taxon>
        <taxon>Flavobacteriaceae</taxon>
        <taxon>Flavobacterium</taxon>
    </lineage>
</organism>
<feature type="transmembrane region" description="Helical" evidence="1">
    <location>
        <begin position="46"/>
        <end position="73"/>
    </location>
</feature>
<feature type="transmembrane region" description="Helical" evidence="1">
    <location>
        <begin position="146"/>
        <end position="166"/>
    </location>
</feature>
<keyword evidence="1" id="KW-1133">Transmembrane helix</keyword>
<sequence length="221" mass="25356">MEKENTTKIGGEILLGIIFALELYALPMQFYLLLNNPGFSFFGAAIRFFSFFTILTNTLVAFCSAVILFGGNFKITKFFNKTSTITAITVYILIVGLVFNLVLRAIVNLQGLHLIVSEIFHTVVPVLFLFFWFFYSKIERISFRLIPIWLIYPIIYVVYTLLHGILTDFYPYPFIDVTKLGFSTAIANGLFVLMAFAILSFLLISITKIRTKVKRLYFKLL</sequence>
<dbReference type="NCBIfam" id="NF038065">
    <property type="entry name" value="Pr6Pr"/>
    <property type="match status" value="1"/>
</dbReference>
<feature type="transmembrane region" description="Helical" evidence="1">
    <location>
        <begin position="85"/>
        <end position="106"/>
    </location>
</feature>
<keyword evidence="1" id="KW-0812">Transmembrane</keyword>
<feature type="transmembrane region" description="Helical" evidence="1">
    <location>
        <begin position="12"/>
        <end position="34"/>
    </location>
</feature>
<name>A0ABW4HH68_9FLAO</name>